<sequence length="413" mass="41565">MPDTSPTRADALLAAATLGLVAVAVAADRPTPGGAALAVVVGAVLGGLVLGARRWPLPALLATAVVILGYYALDLPPVGVAAPAAAVLYRVSERGRVVPAAVVAGSLLAVSVVARLAEGDDIAVVVGTELGSEAALLLAVIALGDAVRNRRSLRAALVRQAIAADEERHREAARQVEAERLRIAREVHDTLGHTMSVITLQSAVAREALADSDPVQAEGALAAIRSVSGSAMAELRATLGTLRREPGPREPVPGFDQLAALVDGVRRSGLAVDLRVEGPVDTLPAVVGSTVYRVVQEALTNVLRHAGATRVTVTVRATPGRLALEVVDDGRGSAPGGPTSGRGQGLRGMAERVALLGGTVETGTVETGTVRTGTAAAGDTRTTGETTATGGTGTSGGGGFRVSVHLPLAGVAA</sequence>
<feature type="region of interest" description="Disordered" evidence="9">
    <location>
        <begin position="327"/>
        <end position="347"/>
    </location>
</feature>
<keyword evidence="10" id="KW-1133">Transmembrane helix</keyword>
<dbReference type="CDD" id="cd16917">
    <property type="entry name" value="HATPase_UhpB-NarQ-NarX-like"/>
    <property type="match status" value="1"/>
</dbReference>
<feature type="transmembrane region" description="Helical" evidence="10">
    <location>
        <begin position="97"/>
        <end position="116"/>
    </location>
</feature>
<reference evidence="12 13" key="1">
    <citation type="submission" date="2017-10" db="EMBL/GenBank/DDBJ databases">
        <title>Integration of genomic and chemical information greatly accelerates assignment of the full stereostructure of myelolactone, a potent inhibitor of myeloma from a marine-derived Micromonospora.</title>
        <authorList>
            <person name="Kim M.C."/>
            <person name="Machado H."/>
            <person name="Jensen P.R."/>
            <person name="Fenical W."/>
        </authorList>
    </citation>
    <scope>NUCLEOTIDE SEQUENCE [LARGE SCALE GENOMIC DNA]</scope>
    <source>
        <strain evidence="12 13">CNY-010</strain>
    </source>
</reference>
<evidence type="ECO:0000256" key="4">
    <source>
        <dbReference type="ARBA" id="ARBA00022679"/>
    </source>
</evidence>
<keyword evidence="3" id="KW-0597">Phosphoprotein</keyword>
<keyword evidence="7" id="KW-0067">ATP-binding</keyword>
<dbReference type="PROSITE" id="PS51318">
    <property type="entry name" value="TAT"/>
    <property type="match status" value="1"/>
</dbReference>
<feature type="transmembrane region" description="Helical" evidence="10">
    <location>
        <begin position="122"/>
        <end position="144"/>
    </location>
</feature>
<gene>
    <name evidence="12" type="ORF">CSH63_19125</name>
</gene>
<feature type="domain" description="Histidine kinase/HSP90-like ATPase" evidence="11">
    <location>
        <begin position="286"/>
        <end position="410"/>
    </location>
</feature>
<dbReference type="InterPro" id="IPR050482">
    <property type="entry name" value="Sensor_HK_TwoCompSys"/>
</dbReference>
<evidence type="ECO:0000256" key="7">
    <source>
        <dbReference type="ARBA" id="ARBA00022840"/>
    </source>
</evidence>
<organism evidence="12 13">
    <name type="scientific">Micromonospora tulbaghiae</name>
    <dbReference type="NCBI Taxonomy" id="479978"/>
    <lineage>
        <taxon>Bacteria</taxon>
        <taxon>Bacillati</taxon>
        <taxon>Actinomycetota</taxon>
        <taxon>Actinomycetes</taxon>
        <taxon>Micromonosporales</taxon>
        <taxon>Micromonosporaceae</taxon>
        <taxon>Micromonospora</taxon>
    </lineage>
</organism>
<evidence type="ECO:0000313" key="12">
    <source>
        <dbReference type="EMBL" id="AYF29541.1"/>
    </source>
</evidence>
<dbReference type="Gene3D" id="1.20.5.1930">
    <property type="match status" value="1"/>
</dbReference>
<dbReference type="KEGG" id="mtua:CSH63_19125"/>
<dbReference type="EMBL" id="CP024087">
    <property type="protein sequence ID" value="AYF29541.1"/>
    <property type="molecule type" value="Genomic_DNA"/>
</dbReference>
<dbReference type="Pfam" id="PF07730">
    <property type="entry name" value="HisKA_3"/>
    <property type="match status" value="1"/>
</dbReference>
<dbReference type="GO" id="GO:0016020">
    <property type="term" value="C:membrane"/>
    <property type="evidence" value="ECO:0007669"/>
    <property type="project" value="InterPro"/>
</dbReference>
<evidence type="ECO:0000256" key="2">
    <source>
        <dbReference type="ARBA" id="ARBA00012438"/>
    </source>
</evidence>
<protein>
    <recommendedName>
        <fullName evidence="2">histidine kinase</fullName>
        <ecNumber evidence="2">2.7.13.3</ecNumber>
    </recommendedName>
</protein>
<evidence type="ECO:0000256" key="9">
    <source>
        <dbReference type="SAM" id="MobiDB-lite"/>
    </source>
</evidence>
<dbReference type="Gene3D" id="3.30.565.10">
    <property type="entry name" value="Histidine kinase-like ATPase, C-terminal domain"/>
    <property type="match status" value="1"/>
</dbReference>
<dbReference type="InterPro" id="IPR003594">
    <property type="entry name" value="HATPase_dom"/>
</dbReference>
<dbReference type="InterPro" id="IPR006311">
    <property type="entry name" value="TAT_signal"/>
</dbReference>
<dbReference type="EC" id="2.7.13.3" evidence="2"/>
<dbReference type="PANTHER" id="PTHR24421:SF10">
    <property type="entry name" value="NITRATE_NITRITE SENSOR PROTEIN NARQ"/>
    <property type="match status" value="1"/>
</dbReference>
<feature type="compositionally biased region" description="Gly residues" evidence="9">
    <location>
        <begin position="333"/>
        <end position="346"/>
    </location>
</feature>
<keyword evidence="10" id="KW-0812">Transmembrane</keyword>
<dbReference type="InterPro" id="IPR011712">
    <property type="entry name" value="Sig_transdc_His_kin_sub3_dim/P"/>
</dbReference>
<dbReference type="PANTHER" id="PTHR24421">
    <property type="entry name" value="NITRATE/NITRITE SENSOR PROTEIN NARX-RELATED"/>
    <property type="match status" value="1"/>
</dbReference>
<keyword evidence="4" id="KW-0808">Transferase</keyword>
<dbReference type="SUPFAM" id="SSF55874">
    <property type="entry name" value="ATPase domain of HSP90 chaperone/DNA topoisomerase II/histidine kinase"/>
    <property type="match status" value="1"/>
</dbReference>
<dbReference type="InterPro" id="IPR036890">
    <property type="entry name" value="HATPase_C_sf"/>
</dbReference>
<evidence type="ECO:0000256" key="1">
    <source>
        <dbReference type="ARBA" id="ARBA00000085"/>
    </source>
</evidence>
<dbReference type="Pfam" id="PF02518">
    <property type="entry name" value="HATPase_c"/>
    <property type="match status" value="1"/>
</dbReference>
<evidence type="ECO:0000256" key="3">
    <source>
        <dbReference type="ARBA" id="ARBA00022553"/>
    </source>
</evidence>
<evidence type="ECO:0000256" key="8">
    <source>
        <dbReference type="ARBA" id="ARBA00023012"/>
    </source>
</evidence>
<keyword evidence="8" id="KW-0902">Two-component regulatory system</keyword>
<accession>A0A386WN23</accession>
<feature type="region of interest" description="Disordered" evidence="9">
    <location>
        <begin position="373"/>
        <end position="398"/>
    </location>
</feature>
<dbReference type="GO" id="GO:0005524">
    <property type="term" value="F:ATP binding"/>
    <property type="evidence" value="ECO:0007669"/>
    <property type="project" value="UniProtKB-KW"/>
</dbReference>
<evidence type="ECO:0000313" key="13">
    <source>
        <dbReference type="Proteomes" id="UP000267804"/>
    </source>
</evidence>
<proteinExistence type="predicted"/>
<evidence type="ECO:0000256" key="5">
    <source>
        <dbReference type="ARBA" id="ARBA00022741"/>
    </source>
</evidence>
<evidence type="ECO:0000259" key="11">
    <source>
        <dbReference type="SMART" id="SM00387"/>
    </source>
</evidence>
<keyword evidence="10" id="KW-0472">Membrane</keyword>
<dbReference type="GO" id="GO:0046983">
    <property type="term" value="F:protein dimerization activity"/>
    <property type="evidence" value="ECO:0007669"/>
    <property type="project" value="InterPro"/>
</dbReference>
<keyword evidence="5" id="KW-0547">Nucleotide-binding</keyword>
<comment type="catalytic activity">
    <reaction evidence="1">
        <text>ATP + protein L-histidine = ADP + protein N-phospho-L-histidine.</text>
        <dbReference type="EC" id="2.7.13.3"/>
    </reaction>
</comment>
<keyword evidence="6 12" id="KW-0418">Kinase</keyword>
<feature type="transmembrane region" description="Helical" evidence="10">
    <location>
        <begin position="36"/>
        <end position="52"/>
    </location>
</feature>
<dbReference type="GO" id="GO:0000155">
    <property type="term" value="F:phosphorelay sensor kinase activity"/>
    <property type="evidence" value="ECO:0007669"/>
    <property type="project" value="InterPro"/>
</dbReference>
<dbReference type="SMART" id="SM00387">
    <property type="entry name" value="HATPase_c"/>
    <property type="match status" value="1"/>
</dbReference>
<dbReference type="RefSeq" id="WP_120571466.1">
    <property type="nucleotide sequence ID" value="NZ_CP024087.1"/>
</dbReference>
<evidence type="ECO:0000256" key="6">
    <source>
        <dbReference type="ARBA" id="ARBA00022777"/>
    </source>
</evidence>
<feature type="compositionally biased region" description="Low complexity" evidence="9">
    <location>
        <begin position="373"/>
        <end position="389"/>
    </location>
</feature>
<evidence type="ECO:0000256" key="10">
    <source>
        <dbReference type="SAM" id="Phobius"/>
    </source>
</evidence>
<dbReference type="AlphaFoldDB" id="A0A386WN23"/>
<dbReference type="Proteomes" id="UP000267804">
    <property type="component" value="Chromosome"/>
</dbReference>
<name>A0A386WN23_9ACTN</name>